<gene>
    <name evidence="3" type="ORF">GMOD_00008634</name>
</gene>
<reference evidence="3 4" key="1">
    <citation type="journal article" date="2014" name="PLoS ONE">
        <title>De novo Genome Assembly of the Fungal Plant Pathogen Pyrenophora semeniperda.</title>
        <authorList>
            <person name="Soliai M.M."/>
            <person name="Meyer S.E."/>
            <person name="Udall J.A."/>
            <person name="Elzinga D.E."/>
            <person name="Hermansen R.A."/>
            <person name="Bodily P.M."/>
            <person name="Hart A.A."/>
            <person name="Coleman C.E."/>
        </authorList>
    </citation>
    <scope>NUCLEOTIDE SEQUENCE [LARGE SCALE GENOMIC DNA]</scope>
    <source>
        <strain evidence="3 4">CCB06</strain>
        <tissue evidence="3">Mycelium</tissue>
    </source>
</reference>
<dbReference type="OrthoDB" id="2417614at2759"/>
<dbReference type="Pfam" id="PF10544">
    <property type="entry name" value="T5orf172"/>
    <property type="match status" value="1"/>
</dbReference>
<feature type="region of interest" description="Disordered" evidence="1">
    <location>
        <begin position="318"/>
        <end position="395"/>
    </location>
</feature>
<feature type="compositionally biased region" description="Low complexity" evidence="1">
    <location>
        <begin position="249"/>
        <end position="268"/>
    </location>
</feature>
<accession>A0A3M7M988</accession>
<organism evidence="3 4">
    <name type="scientific">Pyrenophora seminiperda CCB06</name>
    <dbReference type="NCBI Taxonomy" id="1302712"/>
    <lineage>
        <taxon>Eukaryota</taxon>
        <taxon>Fungi</taxon>
        <taxon>Dikarya</taxon>
        <taxon>Ascomycota</taxon>
        <taxon>Pezizomycotina</taxon>
        <taxon>Dothideomycetes</taxon>
        <taxon>Pleosporomycetidae</taxon>
        <taxon>Pleosporales</taxon>
        <taxon>Pleosporineae</taxon>
        <taxon>Pleosporaceae</taxon>
        <taxon>Pyrenophora</taxon>
    </lineage>
</organism>
<feature type="region of interest" description="Disordered" evidence="1">
    <location>
        <begin position="430"/>
        <end position="459"/>
    </location>
</feature>
<feature type="compositionally biased region" description="Low complexity" evidence="1">
    <location>
        <begin position="442"/>
        <end position="453"/>
    </location>
</feature>
<name>A0A3M7M988_9PLEO</name>
<evidence type="ECO:0000313" key="3">
    <source>
        <dbReference type="EMBL" id="RMZ70964.1"/>
    </source>
</evidence>
<feature type="compositionally biased region" description="Basic and acidic residues" evidence="1">
    <location>
        <begin position="380"/>
        <end position="392"/>
    </location>
</feature>
<dbReference type="InterPro" id="IPR018306">
    <property type="entry name" value="Phage_T5_Orf172_DNA-bd"/>
</dbReference>
<dbReference type="Proteomes" id="UP000265663">
    <property type="component" value="Unassembled WGS sequence"/>
</dbReference>
<feature type="region of interest" description="Disordered" evidence="1">
    <location>
        <begin position="1"/>
        <end position="45"/>
    </location>
</feature>
<protein>
    <recommendedName>
        <fullName evidence="2">Bacteriophage T5 Orf172 DNA-binding domain-containing protein</fullName>
    </recommendedName>
</protein>
<evidence type="ECO:0000259" key="2">
    <source>
        <dbReference type="SMART" id="SM00974"/>
    </source>
</evidence>
<evidence type="ECO:0000256" key="1">
    <source>
        <dbReference type="SAM" id="MobiDB-lite"/>
    </source>
</evidence>
<dbReference type="PANTHER" id="PTHR28094">
    <property type="entry name" value="MEIOTICALLY UP-REGULATED GENE 113 PROTEIN"/>
    <property type="match status" value="1"/>
</dbReference>
<feature type="region of interest" description="Disordered" evidence="1">
    <location>
        <begin position="110"/>
        <end position="278"/>
    </location>
</feature>
<dbReference type="EMBL" id="KE747825">
    <property type="protein sequence ID" value="RMZ70964.1"/>
    <property type="molecule type" value="Genomic_DNA"/>
</dbReference>
<sequence length="567" mass="61245">MFTGRTPESLIPRSDSRNPATTCKGITKSGRPCRRPIDAKASNNDDGGVIAVVSVEDDSDEEEIGAAAYFCWQHKDQAERLAAQASSGPATQLYPLKERNSIDTLVERLGVLDVDEPGEAGRQPKEKRTKNEKRASGSTSRPPRRINRPPTWGSVQGPLMSVPSDVMAQQKHQRPSAKPAPQRKKQSFWASLCCGSADHDDEDDFVEASRHKRRPNGHSATKNPSETPMQQIPAPPRVQPNPSSRRRSSNPTTSKPPSDTPQPSSKTSRTTLQHYIPSTLPPSLAATLLAELSKPISPHDDSGYIYIFWLTPDSAGPAPAATASSLLAPPTAAPGGRRGAGAQNRRTSDVMRQFSVKAQGGGGSSRSRAGSAAGGNKGVGVEKEANKSDKEPPTILLKIGRANNVHRRMNEWSRQCGYSLSLVRYYPYVPSSTPSPSPSPSPSRHTSPDPSTTNGGVRKVPHAMRVERLIHLELAAQRVIKQCEACGKSHKEWFEVEASREGIKRVDGVVRRWVGWAEGGGGGEGGGVGLVWEGKGGMGGYRIDVFQHFRDLALSNLFTISDNFLCA</sequence>
<feature type="compositionally biased region" description="Basic residues" evidence="1">
    <location>
        <begin position="171"/>
        <end position="186"/>
    </location>
</feature>
<evidence type="ECO:0000313" key="4">
    <source>
        <dbReference type="Proteomes" id="UP000265663"/>
    </source>
</evidence>
<feature type="domain" description="Bacteriophage T5 Orf172 DNA-binding" evidence="2">
    <location>
        <begin position="391"/>
        <end position="506"/>
    </location>
</feature>
<dbReference type="AlphaFoldDB" id="A0A3M7M988"/>
<feature type="compositionally biased region" description="Polar residues" evidence="1">
    <location>
        <begin position="218"/>
        <end position="230"/>
    </location>
</feature>
<dbReference type="PANTHER" id="PTHR28094:SF2">
    <property type="entry name" value="BACTERIOPHAGE T5 ORF172 DNA-BINDING DOMAIN-CONTAINING PROTEIN"/>
    <property type="match status" value="1"/>
</dbReference>
<dbReference type="SMART" id="SM00974">
    <property type="entry name" value="T5orf172"/>
    <property type="match status" value="1"/>
</dbReference>
<dbReference type="InterPro" id="IPR053006">
    <property type="entry name" value="Meiosis_regulatory"/>
</dbReference>
<proteinExistence type="predicted"/>
<keyword evidence="4" id="KW-1185">Reference proteome</keyword>
<feature type="compositionally biased region" description="Low complexity" evidence="1">
    <location>
        <begin position="318"/>
        <end position="335"/>
    </location>
</feature>